<feature type="compositionally biased region" description="Polar residues" evidence="2">
    <location>
        <begin position="293"/>
        <end position="331"/>
    </location>
</feature>
<feature type="compositionally biased region" description="Low complexity" evidence="2">
    <location>
        <begin position="511"/>
        <end position="533"/>
    </location>
</feature>
<accession>A0A086JGZ9</accession>
<feature type="compositionally biased region" description="Low complexity" evidence="2">
    <location>
        <begin position="795"/>
        <end position="816"/>
    </location>
</feature>
<feature type="compositionally biased region" description="Basic and acidic residues" evidence="2">
    <location>
        <begin position="1296"/>
        <end position="1310"/>
    </location>
</feature>
<feature type="compositionally biased region" description="Low complexity" evidence="2">
    <location>
        <begin position="2156"/>
        <end position="2166"/>
    </location>
</feature>
<evidence type="ECO:0000256" key="2">
    <source>
        <dbReference type="SAM" id="MobiDB-lite"/>
    </source>
</evidence>
<feature type="compositionally biased region" description="Polar residues" evidence="2">
    <location>
        <begin position="454"/>
        <end position="474"/>
    </location>
</feature>
<feature type="compositionally biased region" description="Polar residues" evidence="2">
    <location>
        <begin position="1457"/>
        <end position="1477"/>
    </location>
</feature>
<feature type="region of interest" description="Disordered" evidence="2">
    <location>
        <begin position="609"/>
        <end position="820"/>
    </location>
</feature>
<feature type="compositionally biased region" description="Low complexity" evidence="2">
    <location>
        <begin position="551"/>
        <end position="564"/>
    </location>
</feature>
<feature type="region of interest" description="Disordered" evidence="2">
    <location>
        <begin position="1446"/>
        <end position="1586"/>
    </location>
</feature>
<feature type="compositionally biased region" description="Gly residues" evidence="2">
    <location>
        <begin position="1419"/>
        <end position="1428"/>
    </location>
</feature>
<organism evidence="3 4">
    <name type="scientific">Toxoplasma gondii GAB2-2007-GAL-DOM2</name>
    <dbReference type="NCBI Taxonomy" id="1130820"/>
    <lineage>
        <taxon>Eukaryota</taxon>
        <taxon>Sar</taxon>
        <taxon>Alveolata</taxon>
        <taxon>Apicomplexa</taxon>
        <taxon>Conoidasida</taxon>
        <taxon>Coccidia</taxon>
        <taxon>Eucoccidiorida</taxon>
        <taxon>Eimeriorina</taxon>
        <taxon>Sarcocystidae</taxon>
        <taxon>Toxoplasma</taxon>
    </lineage>
</organism>
<feature type="compositionally biased region" description="Low complexity" evidence="2">
    <location>
        <begin position="1362"/>
        <end position="1371"/>
    </location>
</feature>
<comment type="caution">
    <text evidence="3">The sequence shown here is derived from an EMBL/GenBank/DDBJ whole genome shotgun (WGS) entry which is preliminary data.</text>
</comment>
<feature type="compositionally biased region" description="Basic and acidic residues" evidence="2">
    <location>
        <begin position="1514"/>
        <end position="1536"/>
    </location>
</feature>
<feature type="compositionally biased region" description="Low complexity" evidence="2">
    <location>
        <begin position="977"/>
        <end position="991"/>
    </location>
</feature>
<feature type="compositionally biased region" description="Basic residues" evidence="2">
    <location>
        <begin position="778"/>
        <end position="788"/>
    </location>
</feature>
<keyword evidence="1" id="KW-0175">Coiled coil</keyword>
<gene>
    <name evidence="3" type="ORF">TGDOM2_257430</name>
</gene>
<feature type="compositionally biased region" description="Basic and acidic residues" evidence="2">
    <location>
        <begin position="1493"/>
        <end position="1502"/>
    </location>
</feature>
<evidence type="ECO:0000313" key="4">
    <source>
        <dbReference type="Proteomes" id="UP000028837"/>
    </source>
</evidence>
<feature type="compositionally biased region" description="Polar residues" evidence="2">
    <location>
        <begin position="714"/>
        <end position="723"/>
    </location>
</feature>
<evidence type="ECO:0000256" key="1">
    <source>
        <dbReference type="SAM" id="Coils"/>
    </source>
</evidence>
<feature type="coiled-coil region" evidence="1">
    <location>
        <begin position="1826"/>
        <end position="1862"/>
    </location>
</feature>
<feature type="compositionally biased region" description="Polar residues" evidence="2">
    <location>
        <begin position="1386"/>
        <end position="1398"/>
    </location>
</feature>
<feature type="compositionally biased region" description="Basic residues" evidence="2">
    <location>
        <begin position="435"/>
        <end position="446"/>
    </location>
</feature>
<feature type="compositionally biased region" description="Low complexity" evidence="2">
    <location>
        <begin position="1478"/>
        <end position="1489"/>
    </location>
</feature>
<dbReference type="VEuPathDB" id="ToxoDB:TGDOM2_257430"/>
<feature type="compositionally biased region" description="Basic and acidic residues" evidence="2">
    <location>
        <begin position="2075"/>
        <end position="2096"/>
    </location>
</feature>
<feature type="compositionally biased region" description="Basic and acidic residues" evidence="2">
    <location>
        <begin position="1337"/>
        <end position="1353"/>
    </location>
</feature>
<feature type="compositionally biased region" description="Basic and acidic residues" evidence="2">
    <location>
        <begin position="390"/>
        <end position="405"/>
    </location>
</feature>
<feature type="region of interest" description="Disordered" evidence="2">
    <location>
        <begin position="2136"/>
        <end position="2230"/>
    </location>
</feature>
<feature type="region of interest" description="Disordered" evidence="2">
    <location>
        <begin position="134"/>
        <end position="195"/>
    </location>
</feature>
<feature type="compositionally biased region" description="Basic and acidic residues" evidence="2">
    <location>
        <begin position="1101"/>
        <end position="1111"/>
    </location>
</feature>
<feature type="compositionally biased region" description="Low complexity" evidence="2">
    <location>
        <begin position="334"/>
        <end position="349"/>
    </location>
</feature>
<feature type="region of interest" description="Disordered" evidence="2">
    <location>
        <begin position="1599"/>
        <end position="1652"/>
    </location>
</feature>
<feature type="compositionally biased region" description="Polar residues" evidence="2">
    <location>
        <begin position="944"/>
        <end position="956"/>
    </location>
</feature>
<feature type="compositionally biased region" description="Basic and acidic residues" evidence="2">
    <location>
        <begin position="992"/>
        <end position="1001"/>
    </location>
</feature>
<feature type="compositionally biased region" description="Polar residues" evidence="2">
    <location>
        <begin position="2191"/>
        <end position="2205"/>
    </location>
</feature>
<feature type="region of interest" description="Disordered" evidence="2">
    <location>
        <begin position="906"/>
        <end position="1431"/>
    </location>
</feature>
<feature type="compositionally biased region" description="Basic and acidic residues" evidence="2">
    <location>
        <begin position="1051"/>
        <end position="1062"/>
    </location>
</feature>
<protein>
    <submittedName>
        <fullName evidence="3">Putative proteophosphoglycan 5, related protein</fullName>
    </submittedName>
</protein>
<feature type="compositionally biased region" description="Polar residues" evidence="2">
    <location>
        <begin position="657"/>
        <end position="670"/>
    </location>
</feature>
<feature type="compositionally biased region" description="Low complexity" evidence="2">
    <location>
        <begin position="922"/>
        <end position="932"/>
    </location>
</feature>
<sequence>MNAASDCSVSPPGIAPCNASSCGGGAEGKGITSLQAENPEAYAARDFVPASCGLGRPTANPLSTVNGISGEASASMPAAAPSGPNSPAQNFVSREASAGASGLACSRQPQLLAVHGLGLVPPLSSFASTAQSLANRTGSPNGMCPFPRNGSPPAFAVSPSAPPRSGSLDPSTWLLSSSQASDRRTQLARQLSSPLASRASISPARVFGLQAVSPLRSRATLAPRPLAETFFGLCSSAGGSCEPNHPLVHGLLPSDSPAAGERNAVSHPGLVSAGSPPSTSSPPQARSCERQRPNTTAPSSASVSNFCELSVSASTSDVGSPSAANTLQETELCSVASPSGTGSAPSALSNAKPSSMETRTDGEQESSPVRARPGAAPRIQATSGGPLSGEPKEAEKNDASAEKRKTNSVRWRASIMSNSPEKTPLEIRAKTPEARRRHGSPVRSRPRSTSTLSGQVRGTKQPQAAVSPSLSATLEASRGDSLRSRCRSPVPERSHSVARHQSALGCRGRRPPTTSGSTKSPSPECRARPSSRAGSRRPGRLLMPRAEVRPSSSGVLSSHSFSGGRLPLDIKELKKLHKHPLTGKPSNSLSSVTTLPAVREPNCSALRERAASVSVGAQKTLNKKSKATDSRTETPTSSPSPAPVRDACTRRKGHVSVSRNGGARSSSTRPVSRGRVSIDPAKKREKTESLASRSRSASPTPVDPVRVKVRRSASRLSGQSHTVGGTKGVAQRKTPVKQRTRSGTCIRPGSVVYEPSRQVVTPGNGSPAHRAASTVLTRRQRSRGRHSSVRPLPRGMSQRDSSLSSSDTGEASSGSDTRSLHRLMRSTLSLKVRSMSSAFAEGPLHLLRPPSFELAASSDRSSPESRKASSTVSLCSGAASATEPSTLPGLGQSFLTVGVCAAAPEGDSDGRGSGSSTHRRASCASSVGAASSDWAEVPGPVASTRASRLPATQAQARRQHPGRDESDTEGGPGLAPTRSGRSESVSSGYSSTERRSPRLQESRAPQLRNRSTADLSPRARRPLAPSKEGTAPRGVQLPRLNLDALGQSQEAPKRVESGEAPKKGPGGRAPSSAPHSGTEGRASTAERPRPDGDGALPQARETSDAARERAKGGNAAGTPRVPGDRDRPVQGRNERSPQSRIGTREIAERHGPPKKKSPEVAELSLPRRNTMREVSPRALAGAGAVEHSAVRQRASTSSVSHGRSRAAEETDRSSASQDSVAVAVKTTGGELRHSTSKEISLLKKSANAPPSPRAHVTGTQRAKPVAFPSRGQPTGAAESLSKKSPAGGASSIDLSESARREQERTRETPSRPRLSALPGSLPKSKVSPPGPPRPRASHWETPSEARDASDTHAAKARHPSGRADAGARSASVLSGDEGRRGDLEAQEQSDLTLQNSPNIKRPPLRQASVSSALSESPLGGAGGRGIGGARKNFAPFQGVAIAAKGTQTRVAAKARPSESSQANAGALSSPSDSLRTVSSSSPRRMQRPSGAKDLSRPGETRRVNLTASPASSARRSDSEIPSLRIEKSSRGNEGARRHGSGLSSLSGLGDSAEKEMARAGSALKVAQGKLAKKAPASPRDTRLLSRSLTRSSVLLELPGEKSLGGAKRPKAKASGKAAAGRKRADASPQKRTGKTQPVGAASKSQVVEESPKTPEFCVKDLPMPASRIQPRVCVSDGFFLPVREGPQLERSRMMRSFHQDLCRPGPRGLYDRRLYGMALELSLLMPTDLKNLKRWLHESVAEVEEERQELADVWGFLEVLPSFCMVNEPLDFVLAYRDETRWRQWGAGWMGKNGRPLPLPPDKLLRAFFFAEGLEGGPDWECKMMKREEENMRRFMKDEAEKIRKEEEHQRLLEKEAELQNLIRFKAKRWRQLQCMWEKLVEAIELHQRPRLSFVSSLDDGFPPSTSVATWLHPERQRASIATPWIAAPTYLSCCSDAVTGDPSEGSAVCLEGCVSSLASPAVSVGAAEPSVVTISSLSELQARARRSESYARAMHAMQQTPVMPSPDYVRHLFRERKFRELNTVFKALVGASIEDLWLHFDRQEAEAEAAQAAQAAAQEAQNRAVAAAEARRRRAEEARAREPLEREEMAREDARAHQCEAFTWKVGNLRRKKQEFLKSIPISPSATNAVELLMTKTKRGARPRSSGDTKLVSLRRAGSSSSASGPTHQKLSEKRDATPAGHAEALPRGQATQGLLSRRQSQMGISARSGSLLHHNESTRAAGRSPEGLTRLVRMQTAGRVAHRTSAFI</sequence>
<dbReference type="Proteomes" id="UP000028837">
    <property type="component" value="Unassembled WGS sequence"/>
</dbReference>
<feature type="region of interest" description="Disordered" evidence="2">
    <location>
        <begin position="2071"/>
        <end position="2096"/>
    </location>
</feature>
<feature type="region of interest" description="Disordered" evidence="2">
    <location>
        <begin position="65"/>
        <end position="93"/>
    </location>
</feature>
<feature type="compositionally biased region" description="Basic and acidic residues" evidence="2">
    <location>
        <begin position="1122"/>
        <end position="1159"/>
    </location>
</feature>
<dbReference type="OrthoDB" id="10377049at2759"/>
<feature type="region of interest" description="Disordered" evidence="2">
    <location>
        <begin position="252"/>
        <end position="565"/>
    </location>
</feature>
<feature type="compositionally biased region" description="Polar residues" evidence="2">
    <location>
        <begin position="168"/>
        <end position="180"/>
    </location>
</feature>
<proteinExistence type="predicted"/>
<feature type="compositionally biased region" description="Basic and acidic residues" evidence="2">
    <location>
        <begin position="423"/>
        <end position="434"/>
    </location>
</feature>
<feature type="compositionally biased region" description="Low complexity" evidence="2">
    <location>
        <begin position="1213"/>
        <end position="1224"/>
    </location>
</feature>
<reference evidence="3 4" key="1">
    <citation type="submission" date="2014-02" db="EMBL/GenBank/DDBJ databases">
        <authorList>
            <person name="Sibley D."/>
            <person name="Venepally P."/>
            <person name="Karamycheva S."/>
            <person name="Hadjithomas M."/>
            <person name="Khan A."/>
            <person name="Brunk B."/>
            <person name="Roos D."/>
            <person name="Caler E."/>
            <person name="Lorenzi H."/>
        </authorList>
    </citation>
    <scope>NUCLEOTIDE SEQUENCE [LARGE SCALE GENOMIC DNA]</scope>
    <source>
        <strain evidence="3 4">GAB2-2007-GAL-DOM2</strain>
    </source>
</reference>
<feature type="compositionally biased region" description="Polar residues" evidence="2">
    <location>
        <begin position="689"/>
        <end position="699"/>
    </location>
</feature>
<feature type="compositionally biased region" description="Low complexity" evidence="2">
    <location>
        <begin position="1540"/>
        <end position="1549"/>
    </location>
</feature>
<name>A0A086JGZ9_TOXGO</name>
<feature type="compositionally biased region" description="Low complexity" evidence="2">
    <location>
        <begin position="72"/>
        <end position="88"/>
    </location>
</feature>
<dbReference type="EMBL" id="AHZU02001529">
    <property type="protein sequence ID" value="KFG31417.1"/>
    <property type="molecule type" value="Genomic_DNA"/>
</dbReference>
<evidence type="ECO:0000313" key="3">
    <source>
        <dbReference type="EMBL" id="KFG31417.1"/>
    </source>
</evidence>